<organism evidence="4 5">
    <name type="scientific">Tilletia horrida</name>
    <dbReference type="NCBI Taxonomy" id="155126"/>
    <lineage>
        <taxon>Eukaryota</taxon>
        <taxon>Fungi</taxon>
        <taxon>Dikarya</taxon>
        <taxon>Basidiomycota</taxon>
        <taxon>Ustilaginomycotina</taxon>
        <taxon>Exobasidiomycetes</taxon>
        <taxon>Tilletiales</taxon>
        <taxon>Tilletiaceae</taxon>
        <taxon>Tilletia</taxon>
    </lineage>
</organism>
<feature type="transmembrane region" description="Helical" evidence="3">
    <location>
        <begin position="359"/>
        <end position="379"/>
    </location>
</feature>
<dbReference type="InterPro" id="IPR011701">
    <property type="entry name" value="MFS"/>
</dbReference>
<feature type="transmembrane region" description="Helical" evidence="3">
    <location>
        <begin position="143"/>
        <end position="165"/>
    </location>
</feature>
<dbReference type="AlphaFoldDB" id="A0AAN6GB86"/>
<dbReference type="GO" id="GO:0016020">
    <property type="term" value="C:membrane"/>
    <property type="evidence" value="ECO:0007669"/>
    <property type="project" value="UniProtKB-SubCell"/>
</dbReference>
<dbReference type="Pfam" id="PF07690">
    <property type="entry name" value="MFS_1"/>
    <property type="match status" value="1"/>
</dbReference>
<comment type="similarity">
    <text evidence="2">Belongs to the major facilitator superfamily. Monocarboxylate porter (TC 2.A.1.13) family.</text>
</comment>
<dbReference type="PANTHER" id="PTHR11360">
    <property type="entry name" value="MONOCARBOXYLATE TRANSPORTER"/>
    <property type="match status" value="1"/>
</dbReference>
<evidence type="ECO:0000313" key="5">
    <source>
        <dbReference type="Proteomes" id="UP001176521"/>
    </source>
</evidence>
<evidence type="ECO:0000256" key="2">
    <source>
        <dbReference type="ARBA" id="ARBA00006727"/>
    </source>
</evidence>
<feature type="transmembrane region" description="Helical" evidence="3">
    <location>
        <begin position="201"/>
        <end position="222"/>
    </location>
</feature>
<comment type="caution">
    <text evidence="4">The sequence shown here is derived from an EMBL/GenBank/DDBJ whole genome shotgun (WGS) entry which is preliminary data.</text>
</comment>
<dbReference type="SUPFAM" id="SSF103473">
    <property type="entry name" value="MFS general substrate transporter"/>
    <property type="match status" value="1"/>
</dbReference>
<feature type="transmembrane region" description="Helical" evidence="3">
    <location>
        <begin position="177"/>
        <end position="195"/>
    </location>
</feature>
<keyword evidence="3" id="KW-0812">Transmembrane</keyword>
<feature type="transmembrane region" description="Helical" evidence="3">
    <location>
        <begin position="317"/>
        <end position="339"/>
    </location>
</feature>
<feature type="transmembrane region" description="Helical" evidence="3">
    <location>
        <begin position="492"/>
        <end position="510"/>
    </location>
</feature>
<feature type="transmembrane region" description="Helical" evidence="3">
    <location>
        <begin position="452"/>
        <end position="472"/>
    </location>
</feature>
<keyword evidence="3" id="KW-1133">Transmembrane helix</keyword>
<name>A0AAN6GB86_9BASI</name>
<keyword evidence="5" id="KW-1185">Reference proteome</keyword>
<feature type="transmembrane region" description="Helical" evidence="3">
    <location>
        <begin position="101"/>
        <end position="123"/>
    </location>
</feature>
<dbReference type="EMBL" id="JAPDMQ010000253">
    <property type="protein sequence ID" value="KAK0529086.1"/>
    <property type="molecule type" value="Genomic_DNA"/>
</dbReference>
<dbReference type="GO" id="GO:0022857">
    <property type="term" value="F:transmembrane transporter activity"/>
    <property type="evidence" value="ECO:0007669"/>
    <property type="project" value="InterPro"/>
</dbReference>
<protein>
    <recommendedName>
        <fullName evidence="6">Major facilitator superfamily (MFS) profile domain-containing protein</fullName>
    </recommendedName>
</protein>
<dbReference type="InterPro" id="IPR036259">
    <property type="entry name" value="MFS_trans_sf"/>
</dbReference>
<dbReference type="PANTHER" id="PTHR11360:SF287">
    <property type="entry name" value="MFS MONOCARBOXYLATE TRANSPORTER"/>
    <property type="match status" value="1"/>
</dbReference>
<keyword evidence="3" id="KW-0472">Membrane</keyword>
<proteinExistence type="inferred from homology"/>
<comment type="subcellular location">
    <subcellularLocation>
        <location evidence="1">Membrane</location>
        <topology evidence="1">Multi-pass membrane protein</topology>
    </subcellularLocation>
</comment>
<evidence type="ECO:0000313" key="4">
    <source>
        <dbReference type="EMBL" id="KAK0529086.1"/>
    </source>
</evidence>
<feature type="transmembrane region" description="Helical" evidence="3">
    <location>
        <begin position="412"/>
        <end position="431"/>
    </location>
</feature>
<dbReference type="InterPro" id="IPR050327">
    <property type="entry name" value="Proton-linked_MCT"/>
</dbReference>
<evidence type="ECO:0008006" key="6">
    <source>
        <dbReference type="Google" id="ProtNLM"/>
    </source>
</evidence>
<accession>A0AAN6GB86</accession>
<evidence type="ECO:0000256" key="3">
    <source>
        <dbReference type="SAM" id="Phobius"/>
    </source>
</evidence>
<dbReference type="Proteomes" id="UP001176521">
    <property type="component" value="Unassembled WGS sequence"/>
</dbReference>
<reference evidence="4" key="1">
    <citation type="journal article" date="2023" name="PhytoFront">
        <title>Draft Genome Resources of Seven Strains of Tilletia horrida, Causal Agent of Kernel Smut of Rice.</title>
        <authorList>
            <person name="Khanal S."/>
            <person name="Antony Babu S."/>
            <person name="Zhou X.G."/>
        </authorList>
    </citation>
    <scope>NUCLEOTIDE SEQUENCE</scope>
    <source>
        <strain evidence="4">TX3</strain>
    </source>
</reference>
<sequence>MSAMTASSISSVARVEGIELDLIASNMLPASESQLRQDADDSDAATLHSSIAQPASEVQSQAGLISASASASAAASISAGEEILSTQTGDNLAPVDGGKGAWLYLLGAVLTEALSFGIAYSQGTFLAYHQTNPASPFHHASPSALSAVGSIMTGATFAMPYLAHGFFQANPRLVRKIYAGVTVCSTLAVLAASFLPDGAAVGLIILQGVIPGICGGLAFLPAQMWLSQWFDKRRGAAASVMYLGSGVGGVIFPLLLDAFLKATNFRWTLRAQGAIQLVGGLTALHIMHPRLPSAVSSISPFARSQWRRYIPGSWRPLLCVSGTVGGVITLLQAAAWTAISLYLSTLCISIGLSERTANGVLSAYNGSAVLSFMIVAAVVDRLSTGTLMAISTAGCGLAAYLLLGFASTLGVVLPFVLLFGVLGAGFSTFVVTMARTIVERYTVGADFTQVSCIYILIRGLGATAGPLVASVLYDVNKAGEADLWGGHGMQRLVIFSGSVMSGVAAISFGFRQQLRVK</sequence>
<feature type="transmembrane region" description="Helical" evidence="3">
    <location>
        <begin position="234"/>
        <end position="255"/>
    </location>
</feature>
<evidence type="ECO:0000256" key="1">
    <source>
        <dbReference type="ARBA" id="ARBA00004141"/>
    </source>
</evidence>
<gene>
    <name evidence="4" type="ORF">OC842_004344</name>
</gene>
<dbReference type="Gene3D" id="1.20.1250.20">
    <property type="entry name" value="MFS general substrate transporter like domains"/>
    <property type="match status" value="2"/>
</dbReference>